<accession>A0A1H3JA88</accession>
<dbReference type="Gene3D" id="3.20.20.80">
    <property type="entry name" value="Glycosidases"/>
    <property type="match status" value="2"/>
</dbReference>
<proteinExistence type="predicted"/>
<name>A0A1H3JA88_9ACTN</name>
<dbReference type="AlphaFoldDB" id="A0A1H3JA88"/>
<organism evidence="1 2">
    <name type="scientific">Micromonospora pattaloongensis</name>
    <dbReference type="NCBI Taxonomy" id="405436"/>
    <lineage>
        <taxon>Bacteria</taxon>
        <taxon>Bacillati</taxon>
        <taxon>Actinomycetota</taxon>
        <taxon>Actinomycetes</taxon>
        <taxon>Micromonosporales</taxon>
        <taxon>Micromonosporaceae</taxon>
        <taxon>Micromonospora</taxon>
    </lineage>
</organism>
<evidence type="ECO:0000313" key="1">
    <source>
        <dbReference type="EMBL" id="SDY36475.1"/>
    </source>
</evidence>
<dbReference type="RefSeq" id="WP_091552700.1">
    <property type="nucleotide sequence ID" value="NZ_FNPH01000002.1"/>
</dbReference>
<dbReference type="OrthoDB" id="9800174at2"/>
<dbReference type="EMBL" id="FNPH01000002">
    <property type="protein sequence ID" value="SDY36475.1"/>
    <property type="molecule type" value="Genomic_DNA"/>
</dbReference>
<keyword evidence="2" id="KW-1185">Reference proteome</keyword>
<keyword evidence="1" id="KW-0378">Hydrolase</keyword>
<dbReference type="STRING" id="405436.SAMN05444365_1027"/>
<gene>
    <name evidence="1" type="ORF">SAMN05444365_1027</name>
</gene>
<dbReference type="Proteomes" id="UP000242415">
    <property type="component" value="Unassembled WGS sequence"/>
</dbReference>
<dbReference type="GO" id="GO:0016798">
    <property type="term" value="F:hydrolase activity, acting on glycosyl bonds"/>
    <property type="evidence" value="ECO:0007669"/>
    <property type="project" value="UniProtKB-KW"/>
</dbReference>
<sequence length="399" mass="42655">MTAAGVARPRGAGAGRTRAGHDLRGGVLYRLRLPTFTPQGTVAAAVDRLPHLGDLGVEVVELRGVDTSPDLPAFVDAAHARGLGVVLHVEHERFDADSDAAQHALVSAVARRLREHHLDGLRVRIRGRATDAAINRLYAQLAAEVTVLSVQLGRPLSLIVDSDVDGARLVVPSEAPAPGAANPERDFASLRGLTDVLARRPAAGLPALDVDDPVGREGATTLSRGLRRVATTLLLTGPAIPVLTMGEEWGATPVDEQRHVAEPAMVGAGAGRAAPRWSAATGRHADAVPLDWSERDRPAQRELLRLYRDLIALRRREPQLGTAPVRPDGVRRGDHFLTVRRGSRVVVANLGRTPRRVNVAGVPRRVLLATELGVCLTHDAVDLPPESAAVVECARFDRR</sequence>
<dbReference type="InterPro" id="IPR017853">
    <property type="entry name" value="GH"/>
</dbReference>
<dbReference type="PANTHER" id="PTHR10357">
    <property type="entry name" value="ALPHA-AMYLASE FAMILY MEMBER"/>
    <property type="match status" value="1"/>
</dbReference>
<dbReference type="SUPFAM" id="SSF51445">
    <property type="entry name" value="(Trans)glycosidases"/>
    <property type="match status" value="1"/>
</dbReference>
<reference evidence="2" key="1">
    <citation type="submission" date="2016-10" db="EMBL/GenBank/DDBJ databases">
        <authorList>
            <person name="Varghese N."/>
            <person name="Submissions S."/>
        </authorList>
    </citation>
    <scope>NUCLEOTIDE SEQUENCE [LARGE SCALE GENOMIC DNA]</scope>
    <source>
        <strain evidence="2">DSM 45245</strain>
    </source>
</reference>
<evidence type="ECO:0000313" key="2">
    <source>
        <dbReference type="Proteomes" id="UP000242415"/>
    </source>
</evidence>
<protein>
    <submittedName>
        <fullName evidence="1">Maltooligosyltrehalose trehalohydrolase</fullName>
    </submittedName>
</protein>